<name>A0A0F9P0A1_9ZZZZ</name>
<dbReference type="InterPro" id="IPR013752">
    <property type="entry name" value="KPA_reductase"/>
</dbReference>
<evidence type="ECO:0000259" key="1">
    <source>
        <dbReference type="Pfam" id="PF08546"/>
    </source>
</evidence>
<gene>
    <name evidence="2" type="ORF">LCGC14_1197450</name>
</gene>
<dbReference type="InterPro" id="IPR051402">
    <property type="entry name" value="KPR-Related"/>
</dbReference>
<dbReference type="PANTHER" id="PTHR21708">
    <property type="entry name" value="PROBABLE 2-DEHYDROPANTOATE 2-REDUCTASE"/>
    <property type="match status" value="1"/>
</dbReference>
<feature type="non-terminal residue" evidence="2">
    <location>
        <position position="1"/>
    </location>
</feature>
<protein>
    <recommendedName>
        <fullName evidence="1">Ketopantoate reductase C-terminal domain-containing protein</fullName>
    </recommendedName>
</protein>
<reference evidence="2" key="1">
    <citation type="journal article" date="2015" name="Nature">
        <title>Complex archaea that bridge the gap between prokaryotes and eukaryotes.</title>
        <authorList>
            <person name="Spang A."/>
            <person name="Saw J.H."/>
            <person name="Jorgensen S.L."/>
            <person name="Zaremba-Niedzwiedzka K."/>
            <person name="Martijn J."/>
            <person name="Lind A.E."/>
            <person name="van Eijk R."/>
            <person name="Schleper C."/>
            <person name="Guy L."/>
            <person name="Ettema T.J."/>
        </authorList>
    </citation>
    <scope>NUCLEOTIDE SEQUENCE</scope>
</reference>
<dbReference type="Gene3D" id="1.10.1040.10">
    <property type="entry name" value="N-(1-d-carboxylethyl)-l-norvaline Dehydrogenase, domain 2"/>
    <property type="match status" value="1"/>
</dbReference>
<dbReference type="SUPFAM" id="SSF48179">
    <property type="entry name" value="6-phosphogluconate dehydrogenase C-terminal domain-like"/>
    <property type="match status" value="1"/>
</dbReference>
<organism evidence="2">
    <name type="scientific">marine sediment metagenome</name>
    <dbReference type="NCBI Taxonomy" id="412755"/>
    <lineage>
        <taxon>unclassified sequences</taxon>
        <taxon>metagenomes</taxon>
        <taxon>ecological metagenomes</taxon>
    </lineage>
</organism>
<evidence type="ECO:0000313" key="2">
    <source>
        <dbReference type="EMBL" id="KKM94520.1"/>
    </source>
</evidence>
<dbReference type="PANTHER" id="PTHR21708:SF26">
    <property type="entry name" value="2-DEHYDROPANTOATE 2-REDUCTASE"/>
    <property type="match status" value="1"/>
</dbReference>
<proteinExistence type="predicted"/>
<feature type="domain" description="Ketopantoate reductase C-terminal" evidence="1">
    <location>
        <begin position="2"/>
        <end position="76"/>
    </location>
</feature>
<dbReference type="Pfam" id="PF08546">
    <property type="entry name" value="ApbA_C"/>
    <property type="match status" value="1"/>
</dbReference>
<dbReference type="AlphaFoldDB" id="A0A0F9P0A1"/>
<dbReference type="InterPro" id="IPR008927">
    <property type="entry name" value="6-PGluconate_DH-like_C_sf"/>
</dbReference>
<accession>A0A0F9P0A1</accession>
<dbReference type="InterPro" id="IPR013328">
    <property type="entry name" value="6PGD_dom2"/>
</dbReference>
<comment type="caution">
    <text evidence="2">The sequence shown here is derived from an EMBL/GenBank/DDBJ whole genome shotgun (WGS) entry which is preliminary data.</text>
</comment>
<sequence length="77" mass="8535">IIIIAERKNISLPDGLIEKIIEFCKDYSEIKTSCQRDVEKGKKNEGDLFGGAIIRLGKELGVPTPTTASIYNILNNK</sequence>
<dbReference type="EMBL" id="LAZR01006127">
    <property type="protein sequence ID" value="KKM94520.1"/>
    <property type="molecule type" value="Genomic_DNA"/>
</dbReference>
<dbReference type="GO" id="GO:0005737">
    <property type="term" value="C:cytoplasm"/>
    <property type="evidence" value="ECO:0007669"/>
    <property type="project" value="TreeGrafter"/>
</dbReference>